<evidence type="ECO:0000256" key="1">
    <source>
        <dbReference type="SAM" id="Phobius"/>
    </source>
</evidence>
<keyword evidence="3" id="KW-1185">Reference proteome</keyword>
<organism evidence="2 3">
    <name type="scientific">Pseudoalteromonas xiamenensis</name>
    <dbReference type="NCBI Taxonomy" id="882626"/>
    <lineage>
        <taxon>Bacteria</taxon>
        <taxon>Pseudomonadati</taxon>
        <taxon>Pseudomonadota</taxon>
        <taxon>Gammaproteobacteria</taxon>
        <taxon>Alteromonadales</taxon>
        <taxon>Pseudoalteromonadaceae</taxon>
        <taxon>Pseudoalteromonas</taxon>
    </lineage>
</organism>
<dbReference type="KEGG" id="pxi:J5O05_11335"/>
<sequence>MRWFSVLQSVLAAMFGVQSETKRQSDFHQPKPLPYIIIGVIFVVLFILALLALVNVITPSTD</sequence>
<keyword evidence="1" id="KW-1133">Transmembrane helix</keyword>
<evidence type="ECO:0000313" key="3">
    <source>
        <dbReference type="Proteomes" id="UP000664904"/>
    </source>
</evidence>
<reference evidence="2" key="1">
    <citation type="submission" date="2021-03" db="EMBL/GenBank/DDBJ databases">
        <title>Complete Genome of Pseudoalteromonas xiamenensis STKMTI.2, a new potential marine bacterium producing anti-Vibrio compounds.</title>
        <authorList>
            <person name="Handayani D.P."/>
            <person name="Isnansetyo A."/>
            <person name="Istiqomah I."/>
            <person name="Jumina J."/>
        </authorList>
    </citation>
    <scope>NUCLEOTIDE SEQUENCE</scope>
    <source>
        <strain evidence="2">STKMTI.2</strain>
    </source>
</reference>
<feature type="transmembrane region" description="Helical" evidence="1">
    <location>
        <begin position="35"/>
        <end position="57"/>
    </location>
</feature>
<dbReference type="Proteomes" id="UP000664904">
    <property type="component" value="Chromosome"/>
</dbReference>
<accession>A0A975DG85</accession>
<name>A0A975DG85_9GAMM</name>
<keyword evidence="1" id="KW-0812">Transmembrane</keyword>
<gene>
    <name evidence="2" type="ORF">J5O05_11335</name>
</gene>
<dbReference type="AlphaFoldDB" id="A0A975DG85"/>
<protein>
    <submittedName>
        <fullName evidence="2">DUF2970 domain-containing protein</fullName>
    </submittedName>
</protein>
<dbReference type="RefSeq" id="WP_208842142.1">
    <property type="nucleotide sequence ID" value="NZ_CP072133.1"/>
</dbReference>
<dbReference type="InterPro" id="IPR021344">
    <property type="entry name" value="DUF2970"/>
</dbReference>
<keyword evidence="1" id="KW-0472">Membrane</keyword>
<proteinExistence type="predicted"/>
<dbReference type="EMBL" id="CP072133">
    <property type="protein sequence ID" value="QTH70552.1"/>
    <property type="molecule type" value="Genomic_DNA"/>
</dbReference>
<dbReference type="Pfam" id="PF11174">
    <property type="entry name" value="DUF2970"/>
    <property type="match status" value="1"/>
</dbReference>
<evidence type="ECO:0000313" key="2">
    <source>
        <dbReference type="EMBL" id="QTH70552.1"/>
    </source>
</evidence>